<dbReference type="EMBL" id="BTRK01000006">
    <property type="protein sequence ID" value="GMR62735.1"/>
    <property type="molecule type" value="Genomic_DNA"/>
</dbReference>
<dbReference type="Gene3D" id="3.40.50.300">
    <property type="entry name" value="P-loop containing nucleotide triphosphate hydrolases"/>
    <property type="match status" value="1"/>
</dbReference>
<evidence type="ECO:0008006" key="8">
    <source>
        <dbReference type="Google" id="ProtNLM"/>
    </source>
</evidence>
<keyword evidence="7" id="KW-1185">Reference proteome</keyword>
<keyword evidence="4" id="KW-0460">Magnesium</keyword>
<feature type="binding site" evidence="3">
    <location>
        <begin position="130"/>
        <end position="133"/>
    </location>
    <ligand>
        <name>GTP</name>
        <dbReference type="ChEBI" id="CHEBI:37565"/>
    </ligand>
</feature>
<dbReference type="InterPro" id="IPR006689">
    <property type="entry name" value="Small_GTPase_ARF/SAR"/>
</dbReference>
<evidence type="ECO:0000256" key="1">
    <source>
        <dbReference type="ARBA" id="ARBA00022741"/>
    </source>
</evidence>
<feature type="binding site" evidence="4">
    <location>
        <position position="28"/>
    </location>
    <ligand>
        <name>Mg(2+)</name>
        <dbReference type="ChEBI" id="CHEBI:18420"/>
    </ligand>
</feature>
<dbReference type="PANTHER" id="PTHR11711">
    <property type="entry name" value="ADP RIBOSYLATION FACTOR-RELATED"/>
    <property type="match status" value="1"/>
</dbReference>
<dbReference type="CDD" id="cd00878">
    <property type="entry name" value="Arf_Arl"/>
    <property type="match status" value="1"/>
</dbReference>
<evidence type="ECO:0000256" key="5">
    <source>
        <dbReference type="RuleBase" id="RU003925"/>
    </source>
</evidence>
<comment type="similarity">
    <text evidence="5">Belongs to the small GTPase superfamily. Arf family.</text>
</comment>
<dbReference type="Proteomes" id="UP001328107">
    <property type="component" value="Unassembled WGS sequence"/>
</dbReference>
<dbReference type="InterPro" id="IPR005225">
    <property type="entry name" value="Small_GTP-bd"/>
</dbReference>
<dbReference type="AlphaFoldDB" id="A0AAN5DH53"/>
<dbReference type="Pfam" id="PF00025">
    <property type="entry name" value="Arf"/>
    <property type="match status" value="1"/>
</dbReference>
<dbReference type="SMART" id="SM00178">
    <property type="entry name" value="SAR"/>
    <property type="match status" value="1"/>
</dbReference>
<keyword evidence="1 3" id="KW-0547">Nucleotide-binding</keyword>
<sequence length="184" mass="20803">TMGQLVSTLFEPESHQIVMIGLDEAGKSSILRYLKNSCEGIEEGPTVGFNCEKFICKNAKGKTQVCTFWDVGGQERLRALWKMYVRRTDSIIFVIDSANPLRLKECKEEIDHLFKEECVPARIPFLILLNKIDLPGAIREDAILDRIGVYRHKHDFTIVNCSAITGAGLNDFVDRLNASINETR</sequence>
<feature type="binding site" evidence="3">
    <location>
        <begin position="21"/>
        <end position="28"/>
    </location>
    <ligand>
        <name>GTP</name>
        <dbReference type="ChEBI" id="CHEBI:37565"/>
    </ligand>
</feature>
<dbReference type="GO" id="GO:0003924">
    <property type="term" value="F:GTPase activity"/>
    <property type="evidence" value="ECO:0007669"/>
    <property type="project" value="InterPro"/>
</dbReference>
<evidence type="ECO:0000313" key="7">
    <source>
        <dbReference type="Proteomes" id="UP001328107"/>
    </source>
</evidence>
<feature type="binding site" evidence="4">
    <location>
        <position position="46"/>
    </location>
    <ligand>
        <name>Mg(2+)</name>
        <dbReference type="ChEBI" id="CHEBI:18420"/>
    </ligand>
</feature>
<evidence type="ECO:0000313" key="6">
    <source>
        <dbReference type="EMBL" id="GMR62735.1"/>
    </source>
</evidence>
<dbReference type="InterPro" id="IPR024156">
    <property type="entry name" value="Small_GTPase_ARF"/>
</dbReference>
<reference evidence="7" key="1">
    <citation type="submission" date="2022-10" db="EMBL/GenBank/DDBJ databases">
        <title>Genome assembly of Pristionchus species.</title>
        <authorList>
            <person name="Yoshida K."/>
            <person name="Sommer R.J."/>
        </authorList>
    </citation>
    <scope>NUCLEOTIDE SEQUENCE [LARGE SCALE GENOMIC DNA]</scope>
    <source>
        <strain evidence="7">RS5460</strain>
    </source>
</reference>
<organism evidence="6 7">
    <name type="scientific">Pristionchus mayeri</name>
    <dbReference type="NCBI Taxonomy" id="1317129"/>
    <lineage>
        <taxon>Eukaryota</taxon>
        <taxon>Metazoa</taxon>
        <taxon>Ecdysozoa</taxon>
        <taxon>Nematoda</taxon>
        <taxon>Chromadorea</taxon>
        <taxon>Rhabditida</taxon>
        <taxon>Rhabditina</taxon>
        <taxon>Diplogasteromorpha</taxon>
        <taxon>Diplogasteroidea</taxon>
        <taxon>Neodiplogasteridae</taxon>
        <taxon>Pristionchus</taxon>
    </lineage>
</organism>
<keyword evidence="2 3" id="KW-0342">GTP-binding</keyword>
<feature type="binding site" evidence="3">
    <location>
        <position position="73"/>
    </location>
    <ligand>
        <name>GTP</name>
        <dbReference type="ChEBI" id="CHEBI:37565"/>
    </ligand>
</feature>
<dbReference type="GO" id="GO:0005525">
    <property type="term" value="F:GTP binding"/>
    <property type="evidence" value="ECO:0007669"/>
    <property type="project" value="UniProtKB-KW"/>
</dbReference>
<dbReference type="PRINTS" id="PR00328">
    <property type="entry name" value="SAR1GTPBP"/>
</dbReference>
<dbReference type="SMART" id="SM00177">
    <property type="entry name" value="ARF"/>
    <property type="match status" value="1"/>
</dbReference>
<name>A0AAN5DH53_9BILA</name>
<dbReference type="NCBIfam" id="TIGR00231">
    <property type="entry name" value="small_GTP"/>
    <property type="match status" value="1"/>
</dbReference>
<feature type="non-terminal residue" evidence="6">
    <location>
        <position position="1"/>
    </location>
</feature>
<comment type="caution">
    <text evidence="6">The sequence shown here is derived from an EMBL/GenBank/DDBJ whole genome shotgun (WGS) entry which is preliminary data.</text>
</comment>
<feature type="non-terminal residue" evidence="6">
    <location>
        <position position="184"/>
    </location>
</feature>
<gene>
    <name evidence="6" type="ORF">PMAYCL1PPCAC_32930</name>
</gene>
<dbReference type="SMART" id="SM00175">
    <property type="entry name" value="RAB"/>
    <property type="match status" value="1"/>
</dbReference>
<proteinExistence type="inferred from homology"/>
<keyword evidence="4" id="KW-0479">Metal-binding</keyword>
<evidence type="ECO:0000256" key="4">
    <source>
        <dbReference type="PIRSR" id="PIRSR606689-2"/>
    </source>
</evidence>
<dbReference type="SUPFAM" id="SSF52540">
    <property type="entry name" value="P-loop containing nucleoside triphosphate hydrolases"/>
    <property type="match status" value="1"/>
</dbReference>
<dbReference type="GO" id="GO:0046872">
    <property type="term" value="F:metal ion binding"/>
    <property type="evidence" value="ECO:0007669"/>
    <property type="project" value="UniProtKB-KW"/>
</dbReference>
<evidence type="ECO:0000256" key="2">
    <source>
        <dbReference type="ARBA" id="ARBA00023134"/>
    </source>
</evidence>
<dbReference type="PROSITE" id="PS51417">
    <property type="entry name" value="ARF"/>
    <property type="match status" value="1"/>
</dbReference>
<evidence type="ECO:0000256" key="3">
    <source>
        <dbReference type="PIRSR" id="PIRSR606689-1"/>
    </source>
</evidence>
<accession>A0AAN5DH53</accession>
<protein>
    <recommendedName>
        <fullName evidence="8">ADP ribosylation factor</fullName>
    </recommendedName>
</protein>
<dbReference type="InterPro" id="IPR027417">
    <property type="entry name" value="P-loop_NTPase"/>
</dbReference>